<gene>
    <name evidence="2" type="ORF">HYQ45_016674</name>
</gene>
<accession>A0A8I3AHX2</accession>
<evidence type="ECO:0000313" key="3">
    <source>
        <dbReference type="Proteomes" id="UP000689129"/>
    </source>
</evidence>
<dbReference type="PANTHER" id="PTHR37535">
    <property type="entry name" value="FLUG DOMAIN PROTEIN"/>
    <property type="match status" value="1"/>
</dbReference>
<dbReference type="PANTHER" id="PTHR37535:SF3">
    <property type="entry name" value="FLUG DOMAIN-CONTAINING PROTEIN"/>
    <property type="match status" value="1"/>
</dbReference>
<comment type="caution">
    <text evidence="2">The sequence shown here is derived from an EMBL/GenBank/DDBJ whole genome shotgun (WGS) entry which is preliminary data.</text>
</comment>
<dbReference type="AlphaFoldDB" id="A0A8I3AHX2"/>
<organism evidence="2 3">
    <name type="scientific">Verticillium longisporum</name>
    <name type="common">Verticillium dahliae var. longisporum</name>
    <dbReference type="NCBI Taxonomy" id="100787"/>
    <lineage>
        <taxon>Eukaryota</taxon>
        <taxon>Fungi</taxon>
        <taxon>Dikarya</taxon>
        <taxon>Ascomycota</taxon>
        <taxon>Pezizomycotina</taxon>
        <taxon>Sordariomycetes</taxon>
        <taxon>Hypocreomycetidae</taxon>
        <taxon>Glomerellales</taxon>
        <taxon>Plectosphaerellaceae</taxon>
        <taxon>Verticillium</taxon>
    </lineage>
</organism>
<dbReference type="EMBL" id="JAEMWZ010000509">
    <property type="protein sequence ID" value="KAG7114301.1"/>
    <property type="molecule type" value="Genomic_DNA"/>
</dbReference>
<sequence>MASRPCIPARQPGSNAPPVNNHAEFLNLVAEREAEGRLSKRLLPLSAEEHAAHRKRLRGVRFIKPKYADETEINVTGILRKWKQYCTETNVGDWRATIKDLTREVTMDFFPFVCGNYNVKSWGTSHVYIRQFQQLYTTITGRYVDRNDAKEVYKYHRQVLVPRFGLREPNVNGKPVVVADEVRVLLTFNIAYDTCIFPGERHRLNQACCYLILSYTGARIAELVHNQRQRPQDGSMEELFGLKVVPSEGRQTIGGSGDKDEGEESDVAHDEESLRLDELLCTQTTGRGRPKALCYEDISMMIVEHPVTRRAIPAMSIKFVHHKGSDNKPKLTILFFTPTRKLIFCPVSIMIALALHDRAFDAPSLTNAARVLGTKNWGSTKCTPLRWKEDMKKIPVFRRFGRGGDLSKTEAMLYSKFRDDLGRQSPDAGFEQRWTAKIFRRGASNAANGNAPDVVRDQMIRHDPKFATFHGAYLNERVQFDLQNTFLEEETEDQLYRLFAHVSLTRDPRAKRDMVPAEVWANLPPDPEIVELEQQRTALKERSHRIRGRKHEAEIRQLTETIRMKRAGREAKIVDQYRKHYFYNRPTWNIERQARGEEEEEYVEPAIDLDIPERARLAEILCKQPKDLSETGIHQLRIEAIDTMVALCDRRETIKRDRLRNRPQIDIPIKQETSEPARDIFPLLMDPTQCPSCIGDERLSREERTFKYCRPVVRNDHFDDHHLAERELAEQRGELIRCDHRRCRKEKLQHLDHFRNHVQSVHGVPLRSAEQVELRRRKKVRHKQMVRTKRRNHL</sequence>
<evidence type="ECO:0000313" key="2">
    <source>
        <dbReference type="EMBL" id="KAG7114301.1"/>
    </source>
</evidence>
<dbReference type="OrthoDB" id="4485682at2759"/>
<name>A0A8I3AHX2_VERLO</name>
<evidence type="ECO:0008006" key="4">
    <source>
        <dbReference type="Google" id="ProtNLM"/>
    </source>
</evidence>
<feature type="region of interest" description="Disordered" evidence="1">
    <location>
        <begin position="248"/>
        <end position="271"/>
    </location>
</feature>
<dbReference type="Proteomes" id="UP000689129">
    <property type="component" value="Unassembled WGS sequence"/>
</dbReference>
<reference evidence="2" key="1">
    <citation type="journal article" date="2021" name="Mol. Plant Pathol.">
        <title>A 20-kb lineage-specific genomic region tames virulence in pathogenic amphidiploid Verticillium longisporum.</title>
        <authorList>
            <person name="Harting R."/>
            <person name="Starke J."/>
            <person name="Kusch H."/>
            <person name="Poggeler S."/>
            <person name="Maurus I."/>
            <person name="Schluter R."/>
            <person name="Landesfeind M."/>
            <person name="Bulla I."/>
            <person name="Nowrousian M."/>
            <person name="de Jonge R."/>
            <person name="Stahlhut G."/>
            <person name="Hoff K.J."/>
            <person name="Asshauer K.P."/>
            <person name="Thurmer A."/>
            <person name="Stanke M."/>
            <person name="Daniel R."/>
            <person name="Morgenstern B."/>
            <person name="Thomma B.P.H.J."/>
            <person name="Kronstad J.W."/>
            <person name="Braus-Stromeyer S.A."/>
            <person name="Braus G.H."/>
        </authorList>
    </citation>
    <scope>NUCLEOTIDE SEQUENCE</scope>
    <source>
        <strain evidence="2">Vl32</strain>
    </source>
</reference>
<dbReference type="InterPro" id="IPR021842">
    <property type="entry name" value="DUF3435"/>
</dbReference>
<dbReference type="Pfam" id="PF11917">
    <property type="entry name" value="DUF3435"/>
    <property type="match status" value="1"/>
</dbReference>
<protein>
    <recommendedName>
        <fullName evidence="4">FluG domain-containing protein</fullName>
    </recommendedName>
</protein>
<evidence type="ECO:0000256" key="1">
    <source>
        <dbReference type="SAM" id="MobiDB-lite"/>
    </source>
</evidence>
<proteinExistence type="predicted"/>